<dbReference type="EMBL" id="CAJHNJ030000198">
    <property type="protein sequence ID" value="CAG9137257.1"/>
    <property type="molecule type" value="Genomic_DNA"/>
</dbReference>
<dbReference type="Proteomes" id="UP000653454">
    <property type="component" value="Unassembled WGS sequence"/>
</dbReference>
<protein>
    <submittedName>
        <fullName evidence="1">(diamondback moth) hypothetical protein</fullName>
    </submittedName>
</protein>
<reference evidence="1" key="1">
    <citation type="submission" date="2020-11" db="EMBL/GenBank/DDBJ databases">
        <authorList>
            <person name="Whiteford S."/>
        </authorList>
    </citation>
    <scope>NUCLEOTIDE SEQUENCE</scope>
</reference>
<dbReference type="AlphaFoldDB" id="A0A8S4GC09"/>
<organism evidence="1 2">
    <name type="scientific">Plutella xylostella</name>
    <name type="common">Diamondback moth</name>
    <name type="synonym">Plutella maculipennis</name>
    <dbReference type="NCBI Taxonomy" id="51655"/>
    <lineage>
        <taxon>Eukaryota</taxon>
        <taxon>Metazoa</taxon>
        <taxon>Ecdysozoa</taxon>
        <taxon>Arthropoda</taxon>
        <taxon>Hexapoda</taxon>
        <taxon>Insecta</taxon>
        <taxon>Pterygota</taxon>
        <taxon>Neoptera</taxon>
        <taxon>Endopterygota</taxon>
        <taxon>Lepidoptera</taxon>
        <taxon>Glossata</taxon>
        <taxon>Ditrysia</taxon>
        <taxon>Yponomeutoidea</taxon>
        <taxon>Plutellidae</taxon>
        <taxon>Plutella</taxon>
    </lineage>
</organism>
<comment type="caution">
    <text evidence="1">The sequence shown here is derived from an EMBL/GenBank/DDBJ whole genome shotgun (WGS) entry which is preliminary data.</text>
</comment>
<proteinExistence type="predicted"/>
<accession>A0A8S4GC09</accession>
<gene>
    <name evidence="1" type="ORF">PLXY2_LOCUS15507</name>
</gene>
<sequence length="104" mass="10416">MVSKVFLALCVVVAVAAALPAGAGPATGTNPWIPPWVAAAPWMPKWAPCPVIGADCLDCTTKVVCTKIGGIEKPCADPAYPHCNMGECSATPSAQCAPAPAAAV</sequence>
<evidence type="ECO:0000313" key="2">
    <source>
        <dbReference type="Proteomes" id="UP000653454"/>
    </source>
</evidence>
<keyword evidence="2" id="KW-1185">Reference proteome</keyword>
<evidence type="ECO:0000313" key="1">
    <source>
        <dbReference type="EMBL" id="CAG9137257.1"/>
    </source>
</evidence>
<name>A0A8S4GC09_PLUXY</name>